<sequence length="264" mass="30117">MQALAGLAFMVPAAGWGDGFLEWQQWRDYDAPGPATAAEPVSRSVRGLQVGDRQGLRFVWDYQPLRIRSGQPAHNGHLHRVALETRQERGAWQLYARAGIHATSNVLKHQDAHSDVWVGRLGLWRDLTASGGWAFGVRGDHRFGRFQWVPALRGGFATDGGQLGLDLPRMVQWRSPRGRWSFRAARLGDKWGALDDQRRLESTVRLEEWRLTLTRRFNALYRGLGMELGAGMSLDTRVRYREESGRLIRQTLGDQPFLLVRLHW</sequence>
<reference evidence="1 2" key="1">
    <citation type="submission" date="2017-08" db="EMBL/GenBank/DDBJ databases">
        <title>Halovibrio sewagensis sp. nov., isolated from wastewater of high salinity.</title>
        <authorList>
            <person name="Dong X."/>
            <person name="Zhang G."/>
        </authorList>
    </citation>
    <scope>NUCLEOTIDE SEQUENCE [LARGE SCALE GENOMIC DNA]</scope>
    <source>
        <strain evidence="1 2">YL5-2</strain>
    </source>
</reference>
<gene>
    <name evidence="1" type="ORF">CK501_12770</name>
</gene>
<dbReference type="AlphaFoldDB" id="A0A2A2F561"/>
<organism evidence="1 2">
    <name type="scientific">Halovibrio salipaludis</name>
    <dbReference type="NCBI Taxonomy" id="2032626"/>
    <lineage>
        <taxon>Bacteria</taxon>
        <taxon>Pseudomonadati</taxon>
        <taxon>Pseudomonadota</taxon>
        <taxon>Gammaproteobacteria</taxon>
        <taxon>Oceanospirillales</taxon>
        <taxon>Halomonadaceae</taxon>
        <taxon>Halovibrio</taxon>
    </lineage>
</organism>
<keyword evidence="2" id="KW-1185">Reference proteome</keyword>
<dbReference type="EMBL" id="NSKD01000006">
    <property type="protein sequence ID" value="PAU79673.1"/>
    <property type="molecule type" value="Genomic_DNA"/>
</dbReference>
<protein>
    <submittedName>
        <fullName evidence="1">Uncharacterized protein</fullName>
    </submittedName>
</protein>
<accession>A0A2A2F561</accession>
<evidence type="ECO:0000313" key="1">
    <source>
        <dbReference type="EMBL" id="PAU79673.1"/>
    </source>
</evidence>
<dbReference type="Proteomes" id="UP000218896">
    <property type="component" value="Unassembled WGS sequence"/>
</dbReference>
<comment type="caution">
    <text evidence="1">The sequence shown here is derived from an EMBL/GenBank/DDBJ whole genome shotgun (WGS) entry which is preliminary data.</text>
</comment>
<name>A0A2A2F561_9GAMM</name>
<evidence type="ECO:0000313" key="2">
    <source>
        <dbReference type="Proteomes" id="UP000218896"/>
    </source>
</evidence>
<proteinExistence type="predicted"/>